<name>A0A5C8NJJ5_9ACTN</name>
<dbReference type="AlphaFoldDB" id="A0A5C8NJJ5"/>
<organism evidence="1 2">
    <name type="scientific">Aeromicrobium terrae</name>
    <dbReference type="NCBI Taxonomy" id="2498846"/>
    <lineage>
        <taxon>Bacteria</taxon>
        <taxon>Bacillati</taxon>
        <taxon>Actinomycetota</taxon>
        <taxon>Actinomycetes</taxon>
        <taxon>Propionibacteriales</taxon>
        <taxon>Nocardioidaceae</taxon>
        <taxon>Aeromicrobium</taxon>
    </lineage>
</organism>
<comment type="caution">
    <text evidence="1">The sequence shown here is derived from an EMBL/GenBank/DDBJ whole genome shotgun (WGS) entry which is preliminary data.</text>
</comment>
<dbReference type="RefSeq" id="WP_147684282.1">
    <property type="nucleotide sequence ID" value="NZ_VDUX01000002.1"/>
</dbReference>
<gene>
    <name evidence="1" type="ORF">FHP06_04690</name>
</gene>
<reference evidence="1 2" key="1">
    <citation type="submission" date="2019-06" db="EMBL/GenBank/DDBJ databases">
        <title>Aeromicrobium sp. nov., isolated from a maize field.</title>
        <authorList>
            <person name="Lin S.-Y."/>
            <person name="Tsai C.-F."/>
            <person name="Young C.-C."/>
        </authorList>
    </citation>
    <scope>NUCLEOTIDE SEQUENCE [LARGE SCALE GENOMIC DNA]</scope>
    <source>
        <strain evidence="1 2">CC-CFT486</strain>
    </source>
</reference>
<evidence type="ECO:0000313" key="1">
    <source>
        <dbReference type="EMBL" id="TXL62014.1"/>
    </source>
</evidence>
<dbReference type="EMBL" id="VDUX01000002">
    <property type="protein sequence ID" value="TXL62014.1"/>
    <property type="molecule type" value="Genomic_DNA"/>
</dbReference>
<evidence type="ECO:0000313" key="2">
    <source>
        <dbReference type="Proteomes" id="UP000321571"/>
    </source>
</evidence>
<keyword evidence="2" id="KW-1185">Reference proteome</keyword>
<proteinExistence type="predicted"/>
<dbReference type="OrthoDB" id="3687464at2"/>
<accession>A0A5C8NJJ5</accession>
<dbReference type="Proteomes" id="UP000321571">
    <property type="component" value="Unassembled WGS sequence"/>
</dbReference>
<protein>
    <submittedName>
        <fullName evidence="1">Uncharacterized protein</fullName>
    </submittedName>
</protein>
<sequence length="149" mass="16420">MTQLDVVAELAKKSGLLWIRHDDRTYPVWHEWIADEDGGGAVCVVGDGGEQPLPPVADGGVVTLLLRAKSDRHLVASVDATVEQISPDDDRWPAITDTLKSGRLNLPDSDNAVERWARESRVLRMVPREPVALASEMATDRARTYPRLA</sequence>